<organism evidence="1">
    <name type="scientific">viral metagenome</name>
    <dbReference type="NCBI Taxonomy" id="1070528"/>
    <lineage>
        <taxon>unclassified sequences</taxon>
        <taxon>metagenomes</taxon>
        <taxon>organismal metagenomes</taxon>
    </lineage>
</organism>
<evidence type="ECO:0000313" key="1">
    <source>
        <dbReference type="EMBL" id="QHT95777.1"/>
    </source>
</evidence>
<dbReference type="EMBL" id="MN740246">
    <property type="protein sequence ID" value="QHT95777.1"/>
    <property type="molecule type" value="Genomic_DNA"/>
</dbReference>
<reference evidence="1" key="1">
    <citation type="journal article" date="2020" name="Nature">
        <title>Giant virus diversity and host interactions through global metagenomics.</title>
        <authorList>
            <person name="Schulz F."/>
            <person name="Roux S."/>
            <person name="Paez-Espino D."/>
            <person name="Jungbluth S."/>
            <person name="Walsh D.A."/>
            <person name="Denef V.J."/>
            <person name="McMahon K.D."/>
            <person name="Konstantinidis K.T."/>
            <person name="Eloe-Fadrosh E.A."/>
            <person name="Kyrpides N.C."/>
            <person name="Woyke T."/>
        </authorList>
    </citation>
    <scope>NUCLEOTIDE SEQUENCE</scope>
    <source>
        <strain evidence="1">GVMAG-M-3300024301-20</strain>
    </source>
</reference>
<name>A0A6C0IVB6_9ZZZZ</name>
<proteinExistence type="predicted"/>
<accession>A0A6C0IVB6</accession>
<dbReference type="AlphaFoldDB" id="A0A6C0IVB6"/>
<sequence length="545" mass="64909">MSDELNNLTNILEQVYTKYTNNEYILSRIKSHITNLENVVETENKKNDDRIIKYNELTSEQENFCKVFLNKHQYYHMPYSLFFYEYDTKHYRIISEDEIQHTLLTALTNQPKLSQWKHKTKQMIIKQIKESCLLKSTPESYTIQNVINIFSSVFESKIHTKYFLTLIGDCILKKCLENKYFINQHLKKMVTLIDEICHITSGIKVINNFITKYHENHKLVDYRLIKPSSNFVVNDIITDIISNYGIDIICVACYYSDKYENSDNYISNICDDKTIQSKIMYFKHNSSEEYILTQFTSEYIIQTNNNEATITWKNLHYLWFHFLNANGLPNVIYSDKLKELLVKKYSTINNNNQEINNTNTNINININTIFYGITSKYLPSISNFLKFWEKYIYIQNQDHETILDQYDVDELILLYKSVNKNVSISEKELINIIKHYFCDTENSIKIIDSKNIIGIHCYLWNKQQDIKDFLNDYKLGTDDKEPIISFGDLYNSYKAYFKAKSTIDCKQYYIINKNYFDAFIHKYLSEYILYGMFVSCDWFTSNNKL</sequence>
<protein>
    <submittedName>
        <fullName evidence="1">Uncharacterized protein</fullName>
    </submittedName>
</protein>